<sequence>MRKAVWSLTKIWISMAVELMLSAVCSFSHATVRKAVWSLTAIGGNYNRSKIYTKAELDEEQIKLNNVSSSRKL</sequence>
<evidence type="ECO:0000313" key="1">
    <source>
        <dbReference type="EMBL" id="KAI8527616.1"/>
    </source>
</evidence>
<dbReference type="EMBL" id="CM046399">
    <property type="protein sequence ID" value="KAI8527616.1"/>
    <property type="molecule type" value="Genomic_DNA"/>
</dbReference>
<keyword evidence="2" id="KW-1185">Reference proteome</keyword>
<reference evidence="1" key="1">
    <citation type="submission" date="2022-02" db="EMBL/GenBank/DDBJ databases">
        <title>Plant Genome Project.</title>
        <authorList>
            <person name="Zhang R.-G."/>
        </authorList>
    </citation>
    <scope>NUCLEOTIDE SEQUENCE</scope>
    <source>
        <strain evidence="1">AT1</strain>
    </source>
</reference>
<accession>A0ACC0LH71</accession>
<dbReference type="Proteomes" id="UP001062846">
    <property type="component" value="Chromosome 12"/>
</dbReference>
<evidence type="ECO:0000313" key="2">
    <source>
        <dbReference type="Proteomes" id="UP001062846"/>
    </source>
</evidence>
<name>A0ACC0LH71_RHOML</name>
<gene>
    <name evidence="1" type="ORF">RHMOL_Rhmol12G0089400</name>
</gene>
<protein>
    <submittedName>
        <fullName evidence="1">Uncharacterized protein</fullName>
    </submittedName>
</protein>
<proteinExistence type="predicted"/>
<comment type="caution">
    <text evidence="1">The sequence shown here is derived from an EMBL/GenBank/DDBJ whole genome shotgun (WGS) entry which is preliminary data.</text>
</comment>
<organism evidence="1 2">
    <name type="scientific">Rhododendron molle</name>
    <name type="common">Chinese azalea</name>
    <name type="synonym">Azalea mollis</name>
    <dbReference type="NCBI Taxonomy" id="49168"/>
    <lineage>
        <taxon>Eukaryota</taxon>
        <taxon>Viridiplantae</taxon>
        <taxon>Streptophyta</taxon>
        <taxon>Embryophyta</taxon>
        <taxon>Tracheophyta</taxon>
        <taxon>Spermatophyta</taxon>
        <taxon>Magnoliopsida</taxon>
        <taxon>eudicotyledons</taxon>
        <taxon>Gunneridae</taxon>
        <taxon>Pentapetalae</taxon>
        <taxon>asterids</taxon>
        <taxon>Ericales</taxon>
        <taxon>Ericaceae</taxon>
        <taxon>Ericoideae</taxon>
        <taxon>Rhodoreae</taxon>
        <taxon>Rhododendron</taxon>
    </lineage>
</organism>